<comment type="caution">
    <text evidence="1">The sequence shown here is derived from an EMBL/GenBank/DDBJ whole genome shotgun (WGS) entry which is preliminary data.</text>
</comment>
<keyword evidence="2" id="KW-1185">Reference proteome</keyword>
<dbReference type="Proteomes" id="UP000887458">
    <property type="component" value="Unassembled WGS sequence"/>
</dbReference>
<proteinExistence type="predicted"/>
<evidence type="ECO:0000313" key="1">
    <source>
        <dbReference type="EMBL" id="KAH9425051.1"/>
    </source>
</evidence>
<dbReference type="EMBL" id="NJHN03000023">
    <property type="protein sequence ID" value="KAH9425051.1"/>
    <property type="molecule type" value="Genomic_DNA"/>
</dbReference>
<reference evidence="1 2" key="1">
    <citation type="journal article" date="2018" name="J. Allergy Clin. Immunol.">
        <title>High-quality assembly of Dermatophagoides pteronyssinus genome and transcriptome reveals a wide range of novel allergens.</title>
        <authorList>
            <person name="Liu X.Y."/>
            <person name="Yang K.Y."/>
            <person name="Wang M.Q."/>
            <person name="Kwok J.S."/>
            <person name="Zeng X."/>
            <person name="Yang Z."/>
            <person name="Xiao X.J."/>
            <person name="Lau C.P."/>
            <person name="Li Y."/>
            <person name="Huang Z.M."/>
            <person name="Ba J.G."/>
            <person name="Yim A.K."/>
            <person name="Ouyang C.Y."/>
            <person name="Ngai S.M."/>
            <person name="Chan T.F."/>
            <person name="Leung E.L."/>
            <person name="Liu L."/>
            <person name="Liu Z.G."/>
            <person name="Tsui S.K."/>
        </authorList>
    </citation>
    <scope>NUCLEOTIDE SEQUENCE [LARGE SCALE GENOMIC DNA]</scope>
    <source>
        <strain evidence="1">Derp</strain>
    </source>
</reference>
<evidence type="ECO:0000313" key="2">
    <source>
        <dbReference type="Proteomes" id="UP000887458"/>
    </source>
</evidence>
<sequence>MAKLNNINTKIMVTAIMSGEYTIVKSMIKETMGHVFGKAGKANTNDSDKIWENCAIIIKWNTSQGPLLP</sequence>
<protein>
    <submittedName>
        <fullName evidence="1">Uncharacterized protein</fullName>
    </submittedName>
</protein>
<organism evidence="1 2">
    <name type="scientific">Dermatophagoides pteronyssinus</name>
    <name type="common">European house dust mite</name>
    <dbReference type="NCBI Taxonomy" id="6956"/>
    <lineage>
        <taxon>Eukaryota</taxon>
        <taxon>Metazoa</taxon>
        <taxon>Ecdysozoa</taxon>
        <taxon>Arthropoda</taxon>
        <taxon>Chelicerata</taxon>
        <taxon>Arachnida</taxon>
        <taxon>Acari</taxon>
        <taxon>Acariformes</taxon>
        <taxon>Sarcoptiformes</taxon>
        <taxon>Astigmata</taxon>
        <taxon>Psoroptidia</taxon>
        <taxon>Analgoidea</taxon>
        <taxon>Pyroglyphidae</taxon>
        <taxon>Dermatophagoidinae</taxon>
        <taxon>Dermatophagoides</taxon>
    </lineage>
</organism>
<accession>A0ABQ8JRZ2</accession>
<name>A0ABQ8JRZ2_DERPT</name>
<reference evidence="1 2" key="2">
    <citation type="journal article" date="2022" name="Mol. Biol. Evol.">
        <title>Comparative Genomics Reveals Insights into the Divergent Evolution of Astigmatic Mites and Household Pest Adaptations.</title>
        <authorList>
            <person name="Xiong Q."/>
            <person name="Wan A.T."/>
            <person name="Liu X."/>
            <person name="Fung C.S."/>
            <person name="Xiao X."/>
            <person name="Malainual N."/>
            <person name="Hou J."/>
            <person name="Wang L."/>
            <person name="Wang M."/>
            <person name="Yang K.Y."/>
            <person name="Cui Y."/>
            <person name="Leung E.L."/>
            <person name="Nong W."/>
            <person name="Shin S.K."/>
            <person name="Au S.W."/>
            <person name="Jeong K.Y."/>
            <person name="Chew F.T."/>
            <person name="Hui J.H."/>
            <person name="Leung T.F."/>
            <person name="Tungtrongchitr A."/>
            <person name="Zhong N."/>
            <person name="Liu Z."/>
            <person name="Tsui S.K."/>
        </authorList>
    </citation>
    <scope>NUCLEOTIDE SEQUENCE [LARGE SCALE GENOMIC DNA]</scope>
    <source>
        <strain evidence="1">Derp</strain>
    </source>
</reference>
<gene>
    <name evidence="1" type="ORF">DERP_011779</name>
</gene>